<proteinExistence type="predicted"/>
<dbReference type="SMART" id="SM00267">
    <property type="entry name" value="GGDEF"/>
    <property type="match status" value="1"/>
</dbReference>
<dbReference type="Pfam" id="PF00990">
    <property type="entry name" value="GGDEF"/>
    <property type="match status" value="1"/>
</dbReference>
<dbReference type="InterPro" id="IPR050469">
    <property type="entry name" value="Diguanylate_Cyclase"/>
</dbReference>
<keyword evidence="7" id="KW-1185">Reference proteome</keyword>
<gene>
    <name evidence="6" type="ORF">HKX05_00055</name>
</gene>
<dbReference type="PANTHER" id="PTHR45138">
    <property type="entry name" value="REGULATORY COMPONENTS OF SENSORY TRANSDUCTION SYSTEM"/>
    <property type="match status" value="1"/>
</dbReference>
<dbReference type="Gene3D" id="3.30.70.270">
    <property type="match status" value="1"/>
</dbReference>
<dbReference type="RefSeq" id="WP_156477697.1">
    <property type="nucleotide sequence ID" value="NZ_JABEOV010000001.1"/>
</dbReference>
<feature type="transmembrane region" description="Helical" evidence="4">
    <location>
        <begin position="140"/>
        <end position="160"/>
    </location>
</feature>
<dbReference type="CDD" id="cd01949">
    <property type="entry name" value="GGDEF"/>
    <property type="match status" value="1"/>
</dbReference>
<keyword evidence="4" id="KW-0812">Transmembrane</keyword>
<sequence length="380" mass="41012">MRQKETEPVYRELVDALADNVVPMVILSGMMAATGLYIWLVVPNVLAIVTNVLCVAVSLVKIGMILHHQRHRAAYCAAPLEMLQRCEWLHAVTTIAVCVSISLFSIAIYMLPETALHLLPVAIAFGYSAGLIARLSVRPWIASTGILCLVLPNALATALLGPRHVFVALFLAVFAIAGLQSVAFVHATARRAVALRLELESLARRDPLTGLFNRLGLREAFEALAADSGQTVVVHAFDLDGFKEVNDRFGHSAGDRVLAVLASRIQASVHDDIIVARTGGDEFVMVQRGDEAAGRALAHRIHKQLTRPCDLGPDQTISVGLSLGYAIGLLPEAKFETLIHQADERSYAVKRAGGGVRGPDATPPRPDIVAPPAQRFSRRA</sequence>
<dbReference type="InterPro" id="IPR029787">
    <property type="entry name" value="Nucleotide_cyclase"/>
</dbReference>
<evidence type="ECO:0000313" key="6">
    <source>
        <dbReference type="EMBL" id="NNG51744.1"/>
    </source>
</evidence>
<feature type="transmembrane region" description="Helical" evidence="4">
    <location>
        <begin position="115"/>
        <end position="133"/>
    </location>
</feature>
<reference evidence="6 7" key="1">
    <citation type="submission" date="2020-05" db="EMBL/GenBank/DDBJ databases">
        <title>Draft Genome Sequences of Sphingomonas sp. Isolated from the International Space Station.</title>
        <authorList>
            <person name="Bijlani S."/>
            <person name="Singh N.K."/>
            <person name="Mason C.E."/>
            <person name="Wang C.C."/>
            <person name="Venkateswaran K."/>
        </authorList>
    </citation>
    <scope>NUCLEOTIDE SEQUENCE [LARGE SCALE GENOMIC DNA]</scope>
    <source>
        <strain evidence="6 7">IIF7SW-B5</strain>
    </source>
</reference>
<protein>
    <recommendedName>
        <fullName evidence="1">diguanylate cyclase</fullName>
        <ecNumber evidence="1">2.7.7.65</ecNumber>
    </recommendedName>
</protein>
<organism evidence="6 7">
    <name type="scientific">Sphingomonas sanguinis</name>
    <dbReference type="NCBI Taxonomy" id="33051"/>
    <lineage>
        <taxon>Bacteria</taxon>
        <taxon>Pseudomonadati</taxon>
        <taxon>Pseudomonadota</taxon>
        <taxon>Alphaproteobacteria</taxon>
        <taxon>Sphingomonadales</taxon>
        <taxon>Sphingomonadaceae</taxon>
        <taxon>Sphingomonas</taxon>
    </lineage>
</organism>
<dbReference type="SUPFAM" id="SSF55073">
    <property type="entry name" value="Nucleotide cyclase"/>
    <property type="match status" value="1"/>
</dbReference>
<evidence type="ECO:0000256" key="3">
    <source>
        <dbReference type="SAM" id="MobiDB-lite"/>
    </source>
</evidence>
<evidence type="ECO:0000256" key="2">
    <source>
        <dbReference type="ARBA" id="ARBA00034247"/>
    </source>
</evidence>
<dbReference type="PROSITE" id="PS50887">
    <property type="entry name" value="GGDEF"/>
    <property type="match status" value="1"/>
</dbReference>
<feature type="transmembrane region" description="Helical" evidence="4">
    <location>
        <begin position="88"/>
        <end position="109"/>
    </location>
</feature>
<accession>A0ABX1UBZ5</accession>
<comment type="caution">
    <text evidence="6">The sequence shown here is derived from an EMBL/GenBank/DDBJ whole genome shotgun (WGS) entry which is preliminary data.</text>
</comment>
<dbReference type="EC" id="2.7.7.65" evidence="1"/>
<evidence type="ECO:0000256" key="4">
    <source>
        <dbReference type="SAM" id="Phobius"/>
    </source>
</evidence>
<feature type="transmembrane region" description="Helical" evidence="4">
    <location>
        <begin position="166"/>
        <end position="187"/>
    </location>
</feature>
<dbReference type="Proteomes" id="UP000557656">
    <property type="component" value="Unassembled WGS sequence"/>
</dbReference>
<keyword evidence="4" id="KW-1133">Transmembrane helix</keyword>
<dbReference type="PANTHER" id="PTHR45138:SF9">
    <property type="entry name" value="DIGUANYLATE CYCLASE DGCM-RELATED"/>
    <property type="match status" value="1"/>
</dbReference>
<evidence type="ECO:0000256" key="1">
    <source>
        <dbReference type="ARBA" id="ARBA00012528"/>
    </source>
</evidence>
<dbReference type="NCBIfam" id="TIGR00254">
    <property type="entry name" value="GGDEF"/>
    <property type="match status" value="1"/>
</dbReference>
<dbReference type="GeneID" id="78485899"/>
<evidence type="ECO:0000313" key="7">
    <source>
        <dbReference type="Proteomes" id="UP000557656"/>
    </source>
</evidence>
<dbReference type="EMBL" id="JABEOV010000001">
    <property type="protein sequence ID" value="NNG51744.1"/>
    <property type="molecule type" value="Genomic_DNA"/>
</dbReference>
<comment type="catalytic activity">
    <reaction evidence="2">
        <text>2 GTP = 3',3'-c-di-GMP + 2 diphosphate</text>
        <dbReference type="Rhea" id="RHEA:24898"/>
        <dbReference type="ChEBI" id="CHEBI:33019"/>
        <dbReference type="ChEBI" id="CHEBI:37565"/>
        <dbReference type="ChEBI" id="CHEBI:58805"/>
        <dbReference type="EC" id="2.7.7.65"/>
    </reaction>
</comment>
<feature type="domain" description="GGDEF" evidence="5">
    <location>
        <begin position="230"/>
        <end position="362"/>
    </location>
</feature>
<evidence type="ECO:0000259" key="5">
    <source>
        <dbReference type="PROSITE" id="PS50887"/>
    </source>
</evidence>
<feature type="transmembrane region" description="Helical" evidence="4">
    <location>
        <begin position="46"/>
        <end position="67"/>
    </location>
</feature>
<feature type="region of interest" description="Disordered" evidence="3">
    <location>
        <begin position="350"/>
        <end position="380"/>
    </location>
</feature>
<dbReference type="InterPro" id="IPR000160">
    <property type="entry name" value="GGDEF_dom"/>
</dbReference>
<name>A0ABX1UBZ5_9SPHN</name>
<feature type="transmembrane region" description="Helical" evidence="4">
    <location>
        <begin position="21"/>
        <end position="40"/>
    </location>
</feature>
<keyword evidence="4" id="KW-0472">Membrane</keyword>
<dbReference type="InterPro" id="IPR043128">
    <property type="entry name" value="Rev_trsase/Diguanyl_cyclase"/>
</dbReference>